<evidence type="ECO:0008006" key="3">
    <source>
        <dbReference type="Google" id="ProtNLM"/>
    </source>
</evidence>
<proteinExistence type="predicted"/>
<dbReference type="Proteomes" id="UP000304148">
    <property type="component" value="Chromosome"/>
</dbReference>
<gene>
    <name evidence="1" type="ORF">PBLR_10322</name>
</gene>
<dbReference type="PANTHER" id="PTHR41260">
    <property type="entry name" value="PROTEIN ECSC"/>
    <property type="match status" value="1"/>
</dbReference>
<protein>
    <recommendedName>
        <fullName evidence="3">EcsC family protein</fullName>
    </recommendedName>
</protein>
<dbReference type="AlphaFoldDB" id="A0A383R4Z4"/>
<evidence type="ECO:0000313" key="2">
    <source>
        <dbReference type="Proteomes" id="UP000304148"/>
    </source>
</evidence>
<sequence>MGESRDELQQMLQTIEEWEHEQKDLSIFEKIGRLPFALLDRFTPKGIQNKIAELLDELGGYLHTGGSYLVQKRSILQKLRAKWAEEDPVSLAASTAQGNPLDLLAVKQMPLALSNTVADTVRESNKTVAFAQGATTGFGGIFTLAVDIPAVLGIALKVLQETAICYGFDPDDPRERLFIVKCMQFTMSDIVGKQAVLQDIGDYDNPNRLRDSVSEVQGWRETMVSFTDNFGWKKMFQSVPVIGMIFGSFMNRSMIHDMADTAQMLYRKRAVLERLNALDACC</sequence>
<dbReference type="Pfam" id="PF12787">
    <property type="entry name" value="EcsC"/>
    <property type="match status" value="1"/>
</dbReference>
<dbReference type="PANTHER" id="PTHR41260:SF1">
    <property type="entry name" value="PROTEIN ECSC"/>
    <property type="match status" value="1"/>
</dbReference>
<dbReference type="EMBL" id="LS992241">
    <property type="protein sequence ID" value="SYX81903.1"/>
    <property type="molecule type" value="Genomic_DNA"/>
</dbReference>
<evidence type="ECO:0000313" key="1">
    <source>
        <dbReference type="EMBL" id="SYX81903.1"/>
    </source>
</evidence>
<reference evidence="2" key="1">
    <citation type="submission" date="2018-08" db="EMBL/GenBank/DDBJ databases">
        <authorList>
            <person name="Chevrot R."/>
        </authorList>
    </citation>
    <scope>NUCLEOTIDE SEQUENCE [LARGE SCALE GENOMIC DNA]</scope>
</reference>
<dbReference type="RefSeq" id="WP_138184441.1">
    <property type="nucleotide sequence ID" value="NZ_LS992241.1"/>
</dbReference>
<name>A0A383R4Z4_PAEAL</name>
<accession>A0A383R4Z4</accession>
<dbReference type="InterPro" id="IPR024787">
    <property type="entry name" value="EcsC"/>
</dbReference>
<organism evidence="1 2">
    <name type="scientific">Paenibacillus alvei</name>
    <name type="common">Bacillus alvei</name>
    <dbReference type="NCBI Taxonomy" id="44250"/>
    <lineage>
        <taxon>Bacteria</taxon>
        <taxon>Bacillati</taxon>
        <taxon>Bacillota</taxon>
        <taxon>Bacilli</taxon>
        <taxon>Bacillales</taxon>
        <taxon>Paenibacillaceae</taxon>
        <taxon>Paenibacillus</taxon>
    </lineage>
</organism>